<gene>
    <name evidence="2" type="ORF">SI8410_15019179</name>
</gene>
<sequence length="40" mass="4623">MTLTFFLVQVAIDVIITFYYRPVVTEAFAYVQYVVQGETS</sequence>
<reference evidence="2" key="1">
    <citation type="submission" date="2020-02" db="EMBL/GenBank/DDBJ databases">
        <authorList>
            <person name="Scholz U."/>
            <person name="Mascher M."/>
            <person name="Fiebig A."/>
        </authorList>
    </citation>
    <scope>NUCLEOTIDE SEQUENCE</scope>
</reference>
<evidence type="ECO:0000259" key="1">
    <source>
        <dbReference type="Pfam" id="PF00033"/>
    </source>
</evidence>
<dbReference type="GO" id="GO:0016020">
    <property type="term" value="C:membrane"/>
    <property type="evidence" value="ECO:0007669"/>
    <property type="project" value="InterPro"/>
</dbReference>
<dbReference type="GO" id="GO:0009055">
    <property type="term" value="F:electron transfer activity"/>
    <property type="evidence" value="ECO:0007669"/>
    <property type="project" value="InterPro"/>
</dbReference>
<dbReference type="EMBL" id="LR746278">
    <property type="protein sequence ID" value="CAA7408501.1"/>
    <property type="molecule type" value="Genomic_DNA"/>
</dbReference>
<proteinExistence type="predicted"/>
<keyword evidence="3" id="KW-1185">Reference proteome</keyword>
<evidence type="ECO:0000313" key="2">
    <source>
        <dbReference type="EMBL" id="CAA7408501.1"/>
    </source>
</evidence>
<protein>
    <recommendedName>
        <fullName evidence="1">Cytochrome b/b6 N-terminal region profile domain-containing protein</fullName>
    </recommendedName>
</protein>
<name>A0A7I8LEP8_SPIIN</name>
<dbReference type="InterPro" id="IPR005797">
    <property type="entry name" value="Cyt_b/b6_N"/>
</dbReference>
<accession>A0A7I8LEP8</accession>
<dbReference type="OrthoDB" id="1663482at2759"/>
<dbReference type="GO" id="GO:0016491">
    <property type="term" value="F:oxidoreductase activity"/>
    <property type="evidence" value="ECO:0007669"/>
    <property type="project" value="InterPro"/>
</dbReference>
<dbReference type="AlphaFoldDB" id="A0A7I8LEP8"/>
<evidence type="ECO:0000313" key="3">
    <source>
        <dbReference type="Proteomes" id="UP000663760"/>
    </source>
</evidence>
<dbReference type="Proteomes" id="UP000663760">
    <property type="component" value="Chromosome 15"/>
</dbReference>
<dbReference type="Pfam" id="PF00033">
    <property type="entry name" value="Cytochrome_B"/>
    <property type="match status" value="1"/>
</dbReference>
<organism evidence="2 3">
    <name type="scientific">Spirodela intermedia</name>
    <name type="common">Intermediate duckweed</name>
    <dbReference type="NCBI Taxonomy" id="51605"/>
    <lineage>
        <taxon>Eukaryota</taxon>
        <taxon>Viridiplantae</taxon>
        <taxon>Streptophyta</taxon>
        <taxon>Embryophyta</taxon>
        <taxon>Tracheophyta</taxon>
        <taxon>Spermatophyta</taxon>
        <taxon>Magnoliopsida</taxon>
        <taxon>Liliopsida</taxon>
        <taxon>Araceae</taxon>
        <taxon>Lemnoideae</taxon>
        <taxon>Spirodela</taxon>
    </lineage>
</organism>
<feature type="domain" description="Cytochrome b/b6 N-terminal region profile" evidence="1">
    <location>
        <begin position="1"/>
        <end position="36"/>
    </location>
</feature>